<evidence type="ECO:0000256" key="1">
    <source>
        <dbReference type="SAM" id="SignalP"/>
    </source>
</evidence>
<comment type="caution">
    <text evidence="2">The sequence shown here is derived from an EMBL/GenBank/DDBJ whole genome shotgun (WGS) entry which is preliminary data.</text>
</comment>
<name>A0ABW4IHJ6_9SPHI</name>
<protein>
    <submittedName>
        <fullName evidence="2">DUF6134 family protein</fullName>
    </submittedName>
</protein>
<dbReference type="RefSeq" id="WP_379663830.1">
    <property type="nucleotide sequence ID" value="NZ_JBHUDG010000047.1"/>
</dbReference>
<organism evidence="2 3">
    <name type="scientific">Pseudopedobacter beijingensis</name>
    <dbReference type="NCBI Taxonomy" id="1207056"/>
    <lineage>
        <taxon>Bacteria</taxon>
        <taxon>Pseudomonadati</taxon>
        <taxon>Bacteroidota</taxon>
        <taxon>Sphingobacteriia</taxon>
        <taxon>Sphingobacteriales</taxon>
        <taxon>Sphingobacteriaceae</taxon>
        <taxon>Pseudopedobacter</taxon>
    </lineage>
</organism>
<proteinExistence type="predicted"/>
<sequence length="221" mass="26269">MIPTLMLWLFRKYCISRTGRLVKKKKTVKKAMFFVICCLGASNLFASPNTFQISFKGKPIGKMVFTENRDGEKLFLKFHTQVETRFVFNLQVRSEDQSYFKDGRLQLSKIERQINNNKKDTKITRFISPTQYEVSYREEKSQLDHAITYNLMLLYVSEPIDEKWVYADNFQCLLEIKKLSNSRYQVNLPDGNYNIYTFKEGRCVEVEHHQTFYTIHMKLMS</sequence>
<feature type="signal peptide" evidence="1">
    <location>
        <begin position="1"/>
        <end position="46"/>
    </location>
</feature>
<keyword evidence="1" id="KW-0732">Signal</keyword>
<dbReference type="InterPro" id="IPR045767">
    <property type="entry name" value="DUF6134"/>
</dbReference>
<keyword evidence="3" id="KW-1185">Reference proteome</keyword>
<gene>
    <name evidence="2" type="ORF">ACFSAH_16440</name>
</gene>
<dbReference type="EMBL" id="JBHUDG010000047">
    <property type="protein sequence ID" value="MFD1631464.1"/>
    <property type="molecule type" value="Genomic_DNA"/>
</dbReference>
<accession>A0ABW4IHJ6</accession>
<evidence type="ECO:0000313" key="2">
    <source>
        <dbReference type="EMBL" id="MFD1631464.1"/>
    </source>
</evidence>
<reference evidence="3" key="1">
    <citation type="journal article" date="2019" name="Int. J. Syst. Evol. Microbiol.">
        <title>The Global Catalogue of Microorganisms (GCM) 10K type strain sequencing project: providing services to taxonomists for standard genome sequencing and annotation.</title>
        <authorList>
            <consortium name="The Broad Institute Genomics Platform"/>
            <consortium name="The Broad Institute Genome Sequencing Center for Infectious Disease"/>
            <person name="Wu L."/>
            <person name="Ma J."/>
        </authorList>
    </citation>
    <scope>NUCLEOTIDE SEQUENCE [LARGE SCALE GENOMIC DNA]</scope>
    <source>
        <strain evidence="3">CCUG 53762</strain>
    </source>
</reference>
<dbReference type="Pfam" id="PF19630">
    <property type="entry name" value="DUF6134"/>
    <property type="match status" value="1"/>
</dbReference>
<feature type="chain" id="PRO_5046008192" evidence="1">
    <location>
        <begin position="47"/>
        <end position="221"/>
    </location>
</feature>
<dbReference type="Proteomes" id="UP001597118">
    <property type="component" value="Unassembled WGS sequence"/>
</dbReference>
<evidence type="ECO:0000313" key="3">
    <source>
        <dbReference type="Proteomes" id="UP001597118"/>
    </source>
</evidence>